<evidence type="ECO:0000256" key="1">
    <source>
        <dbReference type="SAM" id="MobiDB-lite"/>
    </source>
</evidence>
<gene>
    <name evidence="2" type="ORF">AVEN_121135_1</name>
</gene>
<name>A0A4Y2DZS2_ARAVE</name>
<evidence type="ECO:0000313" key="3">
    <source>
        <dbReference type="Proteomes" id="UP000499080"/>
    </source>
</evidence>
<comment type="caution">
    <text evidence="2">The sequence shown here is derived from an EMBL/GenBank/DDBJ whole genome shotgun (WGS) entry which is preliminary data.</text>
</comment>
<feature type="region of interest" description="Disordered" evidence="1">
    <location>
        <begin position="1"/>
        <end position="27"/>
    </location>
</feature>
<protein>
    <submittedName>
        <fullName evidence="2">Uncharacterized protein</fullName>
    </submittedName>
</protein>
<keyword evidence="3" id="KW-1185">Reference proteome</keyword>
<dbReference type="Proteomes" id="UP000499080">
    <property type="component" value="Unassembled WGS sequence"/>
</dbReference>
<sequence>MIQKNNNVPQRKYIENATKTRSKMESDKFIQNYNASEGSLIDKSKEDPPLFRETFSQKTELSLERAKAAEIEKCVVSVSRTAAYLSSTRVYKFRLCQHKSHNNRPSPARNKHIEREGIATFSSDGDVPDKALKRLSFSKTDQYYSSLLSRESKRSLMHMQQGQRVSPKTEAPGWKIAPLNNEAVTWEELNPGRVWWRDKTTSIENRLPYPLSPYLFDKLGTAIASERPVCV</sequence>
<organism evidence="2 3">
    <name type="scientific">Araneus ventricosus</name>
    <name type="common">Orbweaver spider</name>
    <name type="synonym">Epeira ventricosa</name>
    <dbReference type="NCBI Taxonomy" id="182803"/>
    <lineage>
        <taxon>Eukaryota</taxon>
        <taxon>Metazoa</taxon>
        <taxon>Ecdysozoa</taxon>
        <taxon>Arthropoda</taxon>
        <taxon>Chelicerata</taxon>
        <taxon>Arachnida</taxon>
        <taxon>Araneae</taxon>
        <taxon>Araneomorphae</taxon>
        <taxon>Entelegynae</taxon>
        <taxon>Araneoidea</taxon>
        <taxon>Araneidae</taxon>
        <taxon>Araneus</taxon>
    </lineage>
</organism>
<dbReference type="AlphaFoldDB" id="A0A4Y2DZS2"/>
<proteinExistence type="predicted"/>
<dbReference type="EMBL" id="BGPR01000478">
    <property type="protein sequence ID" value="GBM22312.1"/>
    <property type="molecule type" value="Genomic_DNA"/>
</dbReference>
<accession>A0A4Y2DZS2</accession>
<reference evidence="2 3" key="1">
    <citation type="journal article" date="2019" name="Sci. Rep.">
        <title>Orb-weaving spider Araneus ventricosus genome elucidates the spidroin gene catalogue.</title>
        <authorList>
            <person name="Kono N."/>
            <person name="Nakamura H."/>
            <person name="Ohtoshi R."/>
            <person name="Moran D.A.P."/>
            <person name="Shinohara A."/>
            <person name="Yoshida Y."/>
            <person name="Fujiwara M."/>
            <person name="Mori M."/>
            <person name="Tomita M."/>
            <person name="Arakawa K."/>
        </authorList>
    </citation>
    <scope>NUCLEOTIDE SEQUENCE [LARGE SCALE GENOMIC DNA]</scope>
</reference>
<evidence type="ECO:0000313" key="2">
    <source>
        <dbReference type="EMBL" id="GBM22312.1"/>
    </source>
</evidence>